<evidence type="ECO:0000313" key="2">
    <source>
        <dbReference type="Proteomes" id="UP000029507"/>
    </source>
</evidence>
<dbReference type="AlphaFoldDB" id="A0A089N1G3"/>
<dbReference type="KEGG" id="pste:PSTEL_04795"/>
<sequence length="130" mass="14037">MNYAPRTMLEMSAALLVFLMAAGSGLILFQTCASLNSLAYVTGQSQERNLQQIAVPLSGDGSVSGAEVLQAIARLDEGDAEMVVDGIRFAPPLEREQLSSVGIRLKGRYQPAYERDASGHLQRLTLRSLP</sequence>
<protein>
    <submittedName>
        <fullName evidence="1">Uncharacterized protein</fullName>
    </submittedName>
</protein>
<accession>A0A089N1G3</accession>
<dbReference type="Proteomes" id="UP000029507">
    <property type="component" value="Chromosome"/>
</dbReference>
<organism evidence="1 2">
    <name type="scientific">Paenibacillus stellifer</name>
    <dbReference type="NCBI Taxonomy" id="169760"/>
    <lineage>
        <taxon>Bacteria</taxon>
        <taxon>Bacillati</taxon>
        <taxon>Bacillota</taxon>
        <taxon>Bacilli</taxon>
        <taxon>Bacillales</taxon>
        <taxon>Paenibacillaceae</taxon>
        <taxon>Paenibacillus</taxon>
    </lineage>
</organism>
<name>A0A089N1G3_9BACL</name>
<dbReference type="OrthoDB" id="2646187at2"/>
<dbReference type="EMBL" id="CP009286">
    <property type="protein sequence ID" value="AIQ62519.1"/>
    <property type="molecule type" value="Genomic_DNA"/>
</dbReference>
<proteinExistence type="predicted"/>
<dbReference type="RefSeq" id="WP_038693780.1">
    <property type="nucleotide sequence ID" value="NZ_CP009286.1"/>
</dbReference>
<dbReference type="STRING" id="169760.PSTEL_04795"/>
<keyword evidence="2" id="KW-1185">Reference proteome</keyword>
<gene>
    <name evidence="1" type="ORF">PSTEL_04795</name>
</gene>
<evidence type="ECO:0000313" key="1">
    <source>
        <dbReference type="EMBL" id="AIQ62519.1"/>
    </source>
</evidence>
<reference evidence="1 2" key="1">
    <citation type="submission" date="2014-08" db="EMBL/GenBank/DDBJ databases">
        <title>Comparative genomics of the Paenibacillus odorifer group.</title>
        <authorList>
            <person name="den Bakker H.C."/>
            <person name="Tsai Y.-C."/>
            <person name="Martin N."/>
            <person name="Korlach J."/>
            <person name="Wiedmann M."/>
        </authorList>
    </citation>
    <scope>NUCLEOTIDE SEQUENCE [LARGE SCALE GENOMIC DNA]</scope>
    <source>
        <strain evidence="1 2">DSM 14472</strain>
    </source>
</reference>
<dbReference type="HOGENOM" id="CLU_1935981_0_0_9"/>